<sequence>MPNYLYMASAALSLACGAVFGIRRRSLWDGLTAGLICATGISCFLSLRYAEIAIFWLFGSPAAGVRLLGTMFLAVLAWLLFQGNRKYAVISAVCIAAFTAFLWIRPSHFPFPIVYVSVILSAVTRIALELRTSEPDLEVS</sequence>
<feature type="transmembrane region" description="Helical" evidence="1">
    <location>
        <begin position="30"/>
        <end position="47"/>
    </location>
</feature>
<gene>
    <name evidence="2" type="ORF">ACKI18_15520</name>
</gene>
<protein>
    <recommendedName>
        <fullName evidence="4">Integral membrane protein</fullName>
    </recommendedName>
</protein>
<feature type="transmembrane region" description="Helical" evidence="1">
    <location>
        <begin position="87"/>
        <end position="104"/>
    </location>
</feature>
<feature type="transmembrane region" description="Helical" evidence="1">
    <location>
        <begin position="53"/>
        <end position="80"/>
    </location>
</feature>
<name>A0ABW9HSX4_9ACTN</name>
<dbReference type="RefSeq" id="WP_409121524.1">
    <property type="nucleotide sequence ID" value="NZ_JBJVNI010000007.1"/>
</dbReference>
<comment type="caution">
    <text evidence="2">The sequence shown here is derived from an EMBL/GenBank/DDBJ whole genome shotgun (WGS) entry which is preliminary data.</text>
</comment>
<keyword evidence="1" id="KW-1133">Transmembrane helix</keyword>
<evidence type="ECO:0000313" key="2">
    <source>
        <dbReference type="EMBL" id="MFM9610110.1"/>
    </source>
</evidence>
<feature type="transmembrane region" description="Helical" evidence="1">
    <location>
        <begin position="6"/>
        <end position="23"/>
    </location>
</feature>
<proteinExistence type="predicted"/>
<dbReference type="EMBL" id="JBJVNI010000007">
    <property type="protein sequence ID" value="MFM9610110.1"/>
    <property type="molecule type" value="Genomic_DNA"/>
</dbReference>
<keyword evidence="1" id="KW-0812">Transmembrane</keyword>
<organism evidence="2 3">
    <name type="scientific">Streptomyces niveiscabiei</name>
    <dbReference type="NCBI Taxonomy" id="164115"/>
    <lineage>
        <taxon>Bacteria</taxon>
        <taxon>Bacillati</taxon>
        <taxon>Actinomycetota</taxon>
        <taxon>Actinomycetes</taxon>
        <taxon>Kitasatosporales</taxon>
        <taxon>Streptomycetaceae</taxon>
        <taxon>Streptomyces</taxon>
    </lineage>
</organism>
<feature type="transmembrane region" description="Helical" evidence="1">
    <location>
        <begin position="110"/>
        <end position="128"/>
    </location>
</feature>
<evidence type="ECO:0000256" key="1">
    <source>
        <dbReference type="SAM" id="Phobius"/>
    </source>
</evidence>
<dbReference type="Proteomes" id="UP001631957">
    <property type="component" value="Unassembled WGS sequence"/>
</dbReference>
<evidence type="ECO:0008006" key="4">
    <source>
        <dbReference type="Google" id="ProtNLM"/>
    </source>
</evidence>
<reference evidence="2 3" key="1">
    <citation type="submission" date="2024-12" db="EMBL/GenBank/DDBJ databases">
        <title>Forecasting of Potato common scab and diversities of Pathogenic streptomyces spp. in china.</title>
        <authorList>
            <person name="Handique U."/>
            <person name="Wu J."/>
        </authorList>
    </citation>
    <scope>NUCLEOTIDE SEQUENCE [LARGE SCALE GENOMIC DNA]</scope>
    <source>
        <strain evidence="2 3">ZRIMU1530</strain>
    </source>
</reference>
<keyword evidence="1" id="KW-0472">Membrane</keyword>
<keyword evidence="3" id="KW-1185">Reference proteome</keyword>
<accession>A0ABW9HSX4</accession>
<evidence type="ECO:0000313" key="3">
    <source>
        <dbReference type="Proteomes" id="UP001631957"/>
    </source>
</evidence>